<protein>
    <submittedName>
        <fullName evidence="1">Uncharacterized protein</fullName>
    </submittedName>
</protein>
<dbReference type="EMBL" id="JASBWR010000053">
    <property type="protein sequence ID" value="KAJ9102122.1"/>
    <property type="molecule type" value="Genomic_DNA"/>
</dbReference>
<dbReference type="Proteomes" id="UP001241377">
    <property type="component" value="Unassembled WGS sequence"/>
</dbReference>
<sequence length="497" mass="54050">MARDKVFKVVSSWVLSLPPIKKKVDTELKSTIELIEDTVIKGKDLDQHITLPEIGYSGAKVESELDSLQAIKHSDWANGRVSGAVYHGGDELLKLQTAAYEKYSIANQLHPDVFPGVRKMEAEIVSMVLKLFNAPASGCGSTTSGGTESLLLTGLAAREYGKRKKGISEPEVIAPMTVHAGIEKACNYFGMKLHKVEVNPVTYQVDVKLVKRHINNNTVLIVGSAPNYPHGVIDDIEALSELALKYNIPLHVDACLGSFIVTFLEKSKVHGTKSIPLFDFRLAGVTSISCDTHKYGFAPKGSSVIMYRTPELRQCQYYVLVEWAGGMYGSPTLAGSRPGALAVGCWATLMHIGEKGYRESCFDIVTATMKLKEEIKSGKLSQYLEVLGDPIALVIAFKLKNASVNIYDLGDALTAKGWHFAALQKPAALHFAFTRLTVPIVNELIRDLIECTEELAANKSGNKKNDTAAIYGVAGSVSTSGVANRIIVAFLDALYKV</sequence>
<proteinExistence type="predicted"/>
<gene>
    <name evidence="1" type="ORF">QFC19_004858</name>
</gene>
<comment type="caution">
    <text evidence="1">The sequence shown here is derived from an EMBL/GenBank/DDBJ whole genome shotgun (WGS) entry which is preliminary data.</text>
</comment>
<evidence type="ECO:0000313" key="1">
    <source>
        <dbReference type="EMBL" id="KAJ9102122.1"/>
    </source>
</evidence>
<reference evidence="1" key="1">
    <citation type="submission" date="2023-04" db="EMBL/GenBank/DDBJ databases">
        <title>Draft Genome sequencing of Naganishia species isolated from polar environments using Oxford Nanopore Technology.</title>
        <authorList>
            <person name="Leo P."/>
            <person name="Venkateswaran K."/>
        </authorList>
    </citation>
    <scope>NUCLEOTIDE SEQUENCE</scope>
    <source>
        <strain evidence="1">MNA-CCFEE 5261</strain>
    </source>
</reference>
<name>A0ACC2VUL0_9TREE</name>
<evidence type="ECO:0000313" key="2">
    <source>
        <dbReference type="Proteomes" id="UP001241377"/>
    </source>
</evidence>
<keyword evidence="2" id="KW-1185">Reference proteome</keyword>
<accession>A0ACC2VUL0</accession>
<organism evidence="1 2">
    <name type="scientific">Naganishia cerealis</name>
    <dbReference type="NCBI Taxonomy" id="610337"/>
    <lineage>
        <taxon>Eukaryota</taxon>
        <taxon>Fungi</taxon>
        <taxon>Dikarya</taxon>
        <taxon>Basidiomycota</taxon>
        <taxon>Agaricomycotina</taxon>
        <taxon>Tremellomycetes</taxon>
        <taxon>Filobasidiales</taxon>
        <taxon>Filobasidiaceae</taxon>
        <taxon>Naganishia</taxon>
    </lineage>
</organism>